<dbReference type="Proteomes" id="UP000002425">
    <property type="component" value="Chromosome"/>
</dbReference>
<protein>
    <submittedName>
        <fullName evidence="4">Assimilatory nitrite reductase (NAD(P)H) small subunit</fullName>
        <ecNumber evidence="4">1.7.1.4</ecNumber>
    </submittedName>
</protein>
<dbReference type="EC" id="1.7.1.4" evidence="4"/>
<dbReference type="Gene3D" id="2.102.10.10">
    <property type="entry name" value="Rieske [2Fe-2S] iron-sulphur domain"/>
    <property type="match status" value="1"/>
</dbReference>
<evidence type="ECO:0000313" key="4">
    <source>
        <dbReference type="EMBL" id="ABE75099.1"/>
    </source>
</evidence>
<dbReference type="PANTHER" id="PTHR40562:SF1">
    <property type="entry name" value="NITRITE REDUCTASE (NADH) SMALL SUBUNIT"/>
    <property type="match status" value="1"/>
</dbReference>
<dbReference type="InterPro" id="IPR012748">
    <property type="entry name" value="Rieske-like_NirD"/>
</dbReference>
<sequence length="135" mass="14774">MNQYTVCRLEDILPETGVCALIEGKQVAIFRTKDAKLFALDNYDPFSQANVLSRGLIGGTTVTNDAGTDEAVLYVASPIYKQRFNLATGQCLDDTSVTLATYHVELDTSLEGNNVVIKYDQLEASSTTLLEMEVV</sequence>
<reference evidence="4" key="1">
    <citation type="submission" date="2006-03" db="EMBL/GenBank/DDBJ databases">
        <title>Complete sequence of chromosome of Psychrobacter cryohalolentis K5.</title>
        <authorList>
            <consortium name="US DOE Joint Genome Institute"/>
            <person name="Copeland A."/>
            <person name="Lucas S."/>
            <person name="Lapidus A."/>
            <person name="Barry K."/>
            <person name="Detter J.C."/>
            <person name="Glavina del Rio T."/>
            <person name="Hammon N."/>
            <person name="Israni S."/>
            <person name="Dalin E."/>
            <person name="Tice H."/>
            <person name="Pitluck S."/>
            <person name="Brettin T."/>
            <person name="Bruce D."/>
            <person name="Han C."/>
            <person name="Tapia R."/>
            <person name="Sims D.R."/>
            <person name="Gilna P."/>
            <person name="Schmutz J."/>
            <person name="Larimer F."/>
            <person name="Land M."/>
            <person name="Hauser L."/>
            <person name="Kyrpides N."/>
            <person name="Kim E."/>
            <person name="Richardson P."/>
        </authorList>
    </citation>
    <scope>NUCLEOTIDE SEQUENCE</scope>
    <source>
        <strain evidence="4">K5</strain>
    </source>
</reference>
<dbReference type="eggNOG" id="COG2146">
    <property type="taxonomic scope" value="Bacteria"/>
</dbReference>
<keyword evidence="5" id="KW-1185">Reference proteome</keyword>
<dbReference type="GO" id="GO:0042128">
    <property type="term" value="P:nitrate assimilation"/>
    <property type="evidence" value="ECO:0007669"/>
    <property type="project" value="UniProtKB-KW"/>
</dbReference>
<evidence type="ECO:0000256" key="1">
    <source>
        <dbReference type="ARBA" id="ARBA00023002"/>
    </source>
</evidence>
<accession>Q1QB54</accession>
<dbReference type="EMBL" id="CP000323">
    <property type="protein sequence ID" value="ABE75099.1"/>
    <property type="molecule type" value="Genomic_DNA"/>
</dbReference>
<keyword evidence="1 4" id="KW-0560">Oxidoreductase</keyword>
<keyword evidence="2" id="KW-0534">Nitrate assimilation</keyword>
<dbReference type="KEGG" id="pcr:Pcryo_1318"/>
<feature type="domain" description="Rieske-like [2Fe-2S]" evidence="3">
    <location>
        <begin position="5"/>
        <end position="107"/>
    </location>
</feature>
<dbReference type="SUPFAM" id="SSF50022">
    <property type="entry name" value="ISP domain"/>
    <property type="match status" value="1"/>
</dbReference>
<dbReference type="PROSITE" id="PS51300">
    <property type="entry name" value="NIRD"/>
    <property type="match status" value="1"/>
</dbReference>
<dbReference type="InterPro" id="IPR017881">
    <property type="entry name" value="NirD"/>
</dbReference>
<evidence type="ECO:0000256" key="2">
    <source>
        <dbReference type="ARBA" id="ARBA00023063"/>
    </source>
</evidence>
<dbReference type="AlphaFoldDB" id="Q1QB54"/>
<evidence type="ECO:0000259" key="3">
    <source>
        <dbReference type="Pfam" id="PF13806"/>
    </source>
</evidence>
<dbReference type="PANTHER" id="PTHR40562">
    <property type="match status" value="1"/>
</dbReference>
<dbReference type="HOGENOM" id="CLU_055690_3_0_6"/>
<dbReference type="GO" id="GO:0051537">
    <property type="term" value="F:2 iron, 2 sulfur cluster binding"/>
    <property type="evidence" value="ECO:0007669"/>
    <property type="project" value="InterPro"/>
</dbReference>
<proteinExistence type="predicted"/>
<dbReference type="RefSeq" id="WP_011513651.1">
    <property type="nucleotide sequence ID" value="NC_007969.1"/>
</dbReference>
<dbReference type="CDD" id="cd03529">
    <property type="entry name" value="Rieske_NirD"/>
    <property type="match status" value="1"/>
</dbReference>
<dbReference type="STRING" id="335284.Pcryo_1318"/>
<gene>
    <name evidence="4" type="ordered locus">Pcryo_1318</name>
</gene>
<dbReference type="NCBIfam" id="TIGR02378">
    <property type="entry name" value="nirD_assim_sml"/>
    <property type="match status" value="1"/>
</dbReference>
<dbReference type="Pfam" id="PF13806">
    <property type="entry name" value="Rieske_2"/>
    <property type="match status" value="1"/>
</dbReference>
<evidence type="ECO:0000313" key="5">
    <source>
        <dbReference type="Proteomes" id="UP000002425"/>
    </source>
</evidence>
<name>Q1QB54_PSYCK</name>
<dbReference type="GO" id="GO:0008942">
    <property type="term" value="F:nitrite reductase [NAD(P)H] activity"/>
    <property type="evidence" value="ECO:0007669"/>
    <property type="project" value="UniProtKB-EC"/>
</dbReference>
<dbReference type="InterPro" id="IPR036922">
    <property type="entry name" value="Rieske_2Fe-2S_sf"/>
</dbReference>
<organism evidence="4 5">
    <name type="scientific">Psychrobacter cryohalolentis (strain ATCC BAA-1226 / DSM 17306 / VKM B-2378 / K5)</name>
    <dbReference type="NCBI Taxonomy" id="335284"/>
    <lineage>
        <taxon>Bacteria</taxon>
        <taxon>Pseudomonadati</taxon>
        <taxon>Pseudomonadota</taxon>
        <taxon>Gammaproteobacteria</taxon>
        <taxon>Moraxellales</taxon>
        <taxon>Moraxellaceae</taxon>
        <taxon>Psychrobacter</taxon>
    </lineage>
</organism>